<evidence type="ECO:0000256" key="1">
    <source>
        <dbReference type="ARBA" id="ARBA00000822"/>
    </source>
</evidence>
<dbReference type="InterPro" id="IPR029070">
    <property type="entry name" value="Chitinase_insertion_sf"/>
</dbReference>
<dbReference type="SMART" id="SM00636">
    <property type="entry name" value="Glyco_18"/>
    <property type="match status" value="1"/>
</dbReference>
<reference evidence="10 11" key="1">
    <citation type="submission" date="2016-10" db="EMBL/GenBank/DDBJ databases">
        <authorList>
            <person name="de Groot N.N."/>
        </authorList>
    </citation>
    <scope>NUCLEOTIDE SEQUENCE [LARGE SCALE GENOMIC DNA]</scope>
    <source>
        <strain evidence="10 11">ATCC 43154</strain>
    </source>
</reference>
<evidence type="ECO:0000256" key="7">
    <source>
        <dbReference type="RuleBase" id="RU004453"/>
    </source>
</evidence>
<dbReference type="EMBL" id="FOTW01000008">
    <property type="protein sequence ID" value="SFL81210.1"/>
    <property type="molecule type" value="Genomic_DNA"/>
</dbReference>
<dbReference type="RefSeq" id="WP_245774152.1">
    <property type="nucleotide sequence ID" value="NZ_FOTW01000008.1"/>
</dbReference>
<dbReference type="GO" id="GO:0006032">
    <property type="term" value="P:chitin catabolic process"/>
    <property type="evidence" value="ECO:0007669"/>
    <property type="project" value="UniProtKB-KW"/>
</dbReference>
<dbReference type="Gene3D" id="3.20.20.80">
    <property type="entry name" value="Glycosidases"/>
    <property type="match status" value="1"/>
</dbReference>
<dbReference type="GO" id="GO:0005975">
    <property type="term" value="P:carbohydrate metabolic process"/>
    <property type="evidence" value="ECO:0007669"/>
    <property type="project" value="InterPro"/>
</dbReference>
<dbReference type="PROSITE" id="PS51910">
    <property type="entry name" value="GH18_2"/>
    <property type="match status" value="1"/>
</dbReference>
<dbReference type="InterPro" id="IPR001579">
    <property type="entry name" value="Glyco_hydro_18_chit_AS"/>
</dbReference>
<feature type="chain" id="PRO_5011779304" description="chitinase" evidence="8">
    <location>
        <begin position="22"/>
        <end position="433"/>
    </location>
</feature>
<dbReference type="InterPro" id="IPR050314">
    <property type="entry name" value="Glycosyl_Hydrlase_18"/>
</dbReference>
<keyword evidence="8" id="KW-0732">Signal</keyword>
<keyword evidence="4" id="KW-0119">Carbohydrate metabolism</keyword>
<dbReference type="Proteomes" id="UP000199470">
    <property type="component" value="Unassembled WGS sequence"/>
</dbReference>
<evidence type="ECO:0000256" key="4">
    <source>
        <dbReference type="ARBA" id="ARBA00023024"/>
    </source>
</evidence>
<dbReference type="GO" id="GO:0008843">
    <property type="term" value="F:endochitinase activity"/>
    <property type="evidence" value="ECO:0007669"/>
    <property type="project" value="UniProtKB-EC"/>
</dbReference>
<dbReference type="Gene3D" id="3.10.50.10">
    <property type="match status" value="1"/>
</dbReference>
<dbReference type="EC" id="3.2.1.14" evidence="2"/>
<proteinExistence type="inferred from homology"/>
<keyword evidence="11" id="KW-1185">Reference proteome</keyword>
<evidence type="ECO:0000313" key="11">
    <source>
        <dbReference type="Proteomes" id="UP000199470"/>
    </source>
</evidence>
<dbReference type="GO" id="GO:0008061">
    <property type="term" value="F:chitin binding"/>
    <property type="evidence" value="ECO:0007669"/>
    <property type="project" value="InterPro"/>
</dbReference>
<evidence type="ECO:0000256" key="5">
    <source>
        <dbReference type="ARBA" id="ARBA00023295"/>
    </source>
</evidence>
<dbReference type="PROSITE" id="PS01095">
    <property type="entry name" value="GH18_1"/>
    <property type="match status" value="1"/>
</dbReference>
<dbReference type="CDD" id="cd06548">
    <property type="entry name" value="GH18_chitinase"/>
    <property type="match status" value="1"/>
</dbReference>
<dbReference type="STRING" id="758825.SAMN02982985_01580"/>
<keyword evidence="3 6" id="KW-0378">Hydrolase</keyword>
<evidence type="ECO:0000313" key="10">
    <source>
        <dbReference type="EMBL" id="SFL81210.1"/>
    </source>
</evidence>
<evidence type="ECO:0000259" key="9">
    <source>
        <dbReference type="PROSITE" id="PS51910"/>
    </source>
</evidence>
<dbReference type="PANTHER" id="PTHR11177">
    <property type="entry name" value="CHITINASE"/>
    <property type="match status" value="1"/>
</dbReference>
<feature type="signal peptide" evidence="8">
    <location>
        <begin position="1"/>
        <end position="21"/>
    </location>
</feature>
<dbReference type="InterPro" id="IPR017853">
    <property type="entry name" value="GH"/>
</dbReference>
<evidence type="ECO:0000256" key="3">
    <source>
        <dbReference type="ARBA" id="ARBA00022801"/>
    </source>
</evidence>
<evidence type="ECO:0000256" key="8">
    <source>
        <dbReference type="SAM" id="SignalP"/>
    </source>
</evidence>
<sequence>MRITVGLAVLALAALAPSADGSEIVGYYPGWKSAGFAPSAANIDARRLTVLMYAFLDTCRDGRHGNPDPATGGLAPCQDVDGAAARPADGSLVLADAVQDGAKLRALVALKQANPKLRVLLSVGGWNWSNQFSNLAAAPAARAAFVASTLALLRRFGLDGVDIDWEYPGAVGVACTAGQVCERAADKQNYVVLARELRAAFDAAGRADGKRYLITIAAGANASFIADGPQGSAWIKALAASLDWINIMSYDFHMPWEKNSGHLAALDADPADPLKDGGLYGTASVRRYLAAGVAPQQLVLGLPFYGHGWKGCAPGPAGDGQYQACAGAADGGNDGGSSYSFGHLLQQGLLLADGRGRYTVGGKGYVRHWNAKAQVPYLHHAGSGNWISYEDEASLRAKAAYIRSAGLRGAMFWELSADASQTLGGALAEALAH</sequence>
<comment type="similarity">
    <text evidence="7">Belongs to the glycosyl hydrolase 18 family.</text>
</comment>
<dbReference type="InterPro" id="IPR011583">
    <property type="entry name" value="Chitinase_II/V-like_cat"/>
</dbReference>
<dbReference type="Pfam" id="PF00704">
    <property type="entry name" value="Glyco_hydro_18"/>
    <property type="match status" value="1"/>
</dbReference>
<evidence type="ECO:0000256" key="2">
    <source>
        <dbReference type="ARBA" id="ARBA00012729"/>
    </source>
</evidence>
<dbReference type="SUPFAM" id="SSF54556">
    <property type="entry name" value="Chitinase insertion domain"/>
    <property type="match status" value="1"/>
</dbReference>
<organism evidence="10 11">
    <name type="scientific">Rugamonas rubra</name>
    <dbReference type="NCBI Taxonomy" id="758825"/>
    <lineage>
        <taxon>Bacteria</taxon>
        <taxon>Pseudomonadati</taxon>
        <taxon>Pseudomonadota</taxon>
        <taxon>Betaproteobacteria</taxon>
        <taxon>Burkholderiales</taxon>
        <taxon>Oxalobacteraceae</taxon>
        <taxon>Telluria group</taxon>
        <taxon>Rugamonas</taxon>
    </lineage>
</organism>
<keyword evidence="5 6" id="KW-0326">Glycosidase</keyword>
<protein>
    <recommendedName>
        <fullName evidence="2">chitinase</fullName>
        <ecNumber evidence="2">3.2.1.14</ecNumber>
    </recommendedName>
</protein>
<name>A0A1I4KR41_9BURK</name>
<dbReference type="PANTHER" id="PTHR11177:SF317">
    <property type="entry name" value="CHITINASE 12-RELATED"/>
    <property type="match status" value="1"/>
</dbReference>
<keyword evidence="4" id="KW-0146">Chitin degradation</keyword>
<gene>
    <name evidence="10" type="ORF">SAMN02982985_01580</name>
</gene>
<accession>A0A1I4KR41</accession>
<comment type="catalytic activity">
    <reaction evidence="1">
        <text>Random endo-hydrolysis of N-acetyl-beta-D-glucosaminide (1-&gt;4)-beta-linkages in chitin and chitodextrins.</text>
        <dbReference type="EC" id="3.2.1.14"/>
    </reaction>
</comment>
<dbReference type="SUPFAM" id="SSF51445">
    <property type="entry name" value="(Trans)glycosidases"/>
    <property type="match status" value="1"/>
</dbReference>
<dbReference type="AlphaFoldDB" id="A0A1I4KR41"/>
<dbReference type="InterPro" id="IPR001223">
    <property type="entry name" value="Glyco_hydro18_cat"/>
</dbReference>
<evidence type="ECO:0000256" key="6">
    <source>
        <dbReference type="RuleBase" id="RU000489"/>
    </source>
</evidence>
<feature type="domain" description="GH18" evidence="9">
    <location>
        <begin position="22"/>
        <end position="433"/>
    </location>
</feature>
<keyword evidence="4" id="KW-0624">Polysaccharide degradation</keyword>